<dbReference type="InterPro" id="IPR036396">
    <property type="entry name" value="Cyt_P450_sf"/>
</dbReference>
<accession>A0A811K709</accession>
<dbReference type="InterPro" id="IPR050182">
    <property type="entry name" value="Cytochrome_P450_fam2"/>
</dbReference>
<dbReference type="FunFam" id="1.10.630.10:FF:000036">
    <property type="entry name" value="CYtochrome P450 family"/>
    <property type="match status" value="1"/>
</dbReference>
<dbReference type="Pfam" id="PF00067">
    <property type="entry name" value="p450"/>
    <property type="match status" value="1"/>
</dbReference>
<dbReference type="EMBL" id="CAJFDH010000002">
    <property type="protein sequence ID" value="CAD5211132.1"/>
    <property type="molecule type" value="Genomic_DNA"/>
</dbReference>
<comment type="similarity">
    <text evidence="2">Belongs to the cytochrome P450 family.</text>
</comment>
<dbReference type="GO" id="GO:0006082">
    <property type="term" value="P:organic acid metabolic process"/>
    <property type="evidence" value="ECO:0007669"/>
    <property type="project" value="TreeGrafter"/>
</dbReference>
<evidence type="ECO:0008006" key="10">
    <source>
        <dbReference type="Google" id="ProtNLM"/>
    </source>
</evidence>
<comment type="caution">
    <text evidence="8">The sequence shown here is derived from an EMBL/GenBank/DDBJ whole genome shotgun (WGS) entry which is preliminary data.</text>
</comment>
<keyword evidence="9" id="KW-1185">Reference proteome</keyword>
<name>A0A811K709_9BILA</name>
<dbReference type="PANTHER" id="PTHR24300:SF375">
    <property type="entry name" value="CYTOCHROME P450 FAMILY"/>
    <property type="match status" value="1"/>
</dbReference>
<dbReference type="GO" id="GO:0020037">
    <property type="term" value="F:heme binding"/>
    <property type="evidence" value="ECO:0007669"/>
    <property type="project" value="InterPro"/>
</dbReference>
<gene>
    <name evidence="8" type="ORF">BOKJ2_LOCUS3541</name>
</gene>
<keyword evidence="4" id="KW-0560">Oxidoreductase</keyword>
<dbReference type="CDD" id="cd20617">
    <property type="entry name" value="CYP1_2-like"/>
    <property type="match status" value="1"/>
</dbReference>
<evidence type="ECO:0000256" key="2">
    <source>
        <dbReference type="ARBA" id="ARBA00010617"/>
    </source>
</evidence>
<evidence type="ECO:0000256" key="1">
    <source>
        <dbReference type="ARBA" id="ARBA00001971"/>
    </source>
</evidence>
<keyword evidence="3 7" id="KW-0479">Metal-binding</keyword>
<evidence type="ECO:0000256" key="7">
    <source>
        <dbReference type="PIRSR" id="PIRSR602401-1"/>
    </source>
</evidence>
<dbReference type="AlphaFoldDB" id="A0A811K709"/>
<dbReference type="PRINTS" id="PR00463">
    <property type="entry name" value="EP450I"/>
</dbReference>
<dbReference type="Gene3D" id="1.10.630.10">
    <property type="entry name" value="Cytochrome P450"/>
    <property type="match status" value="1"/>
</dbReference>
<evidence type="ECO:0000256" key="4">
    <source>
        <dbReference type="ARBA" id="ARBA00023002"/>
    </source>
</evidence>
<keyword evidence="5 7" id="KW-0408">Iron</keyword>
<comment type="cofactor">
    <cofactor evidence="1 7">
        <name>heme</name>
        <dbReference type="ChEBI" id="CHEBI:30413"/>
    </cofactor>
</comment>
<reference evidence="8" key="1">
    <citation type="submission" date="2020-09" db="EMBL/GenBank/DDBJ databases">
        <authorList>
            <person name="Kikuchi T."/>
        </authorList>
    </citation>
    <scope>NUCLEOTIDE SEQUENCE</scope>
    <source>
        <strain evidence="8">SH1</strain>
    </source>
</reference>
<evidence type="ECO:0000256" key="3">
    <source>
        <dbReference type="ARBA" id="ARBA00022723"/>
    </source>
</evidence>
<keyword evidence="6" id="KW-0503">Monooxygenase</keyword>
<dbReference type="OrthoDB" id="1055148at2759"/>
<feature type="binding site" description="axial binding residue" evidence="7">
    <location>
        <position position="361"/>
    </location>
    <ligand>
        <name>heme</name>
        <dbReference type="ChEBI" id="CHEBI:30413"/>
    </ligand>
    <ligandPart>
        <name>Fe</name>
        <dbReference type="ChEBI" id="CHEBI:18248"/>
    </ligandPart>
</feature>
<dbReference type="PRINTS" id="PR00385">
    <property type="entry name" value="P450"/>
</dbReference>
<protein>
    <recommendedName>
        <fullName evidence="10">Cytochrome P450</fullName>
    </recommendedName>
</protein>
<evidence type="ECO:0000256" key="5">
    <source>
        <dbReference type="ARBA" id="ARBA00023004"/>
    </source>
</evidence>
<dbReference type="InterPro" id="IPR002401">
    <property type="entry name" value="Cyt_P450_E_grp-I"/>
</dbReference>
<keyword evidence="7" id="KW-0349">Heme</keyword>
<dbReference type="GO" id="GO:0006805">
    <property type="term" value="P:xenobiotic metabolic process"/>
    <property type="evidence" value="ECO:0007669"/>
    <property type="project" value="TreeGrafter"/>
</dbReference>
<dbReference type="GO" id="GO:0005737">
    <property type="term" value="C:cytoplasm"/>
    <property type="evidence" value="ECO:0007669"/>
    <property type="project" value="TreeGrafter"/>
</dbReference>
<dbReference type="InterPro" id="IPR001128">
    <property type="entry name" value="Cyt_P450"/>
</dbReference>
<organism evidence="8 9">
    <name type="scientific">Bursaphelenchus okinawaensis</name>
    <dbReference type="NCBI Taxonomy" id="465554"/>
    <lineage>
        <taxon>Eukaryota</taxon>
        <taxon>Metazoa</taxon>
        <taxon>Ecdysozoa</taxon>
        <taxon>Nematoda</taxon>
        <taxon>Chromadorea</taxon>
        <taxon>Rhabditida</taxon>
        <taxon>Tylenchina</taxon>
        <taxon>Tylenchomorpha</taxon>
        <taxon>Aphelenchoidea</taxon>
        <taxon>Aphelenchoididae</taxon>
        <taxon>Bursaphelenchus</taxon>
    </lineage>
</organism>
<evidence type="ECO:0000256" key="6">
    <source>
        <dbReference type="ARBA" id="ARBA00023033"/>
    </source>
</evidence>
<sequence length="415" mass="47661">MYSYSERRNVTSSRYGFYEFNDYCRCGNGGIIFSPDPKWKERRKFSNKVLRAFGMGKNLMEQKILEVVVPLIEEYKQNSTQSDITVSVKKAIGSIINSFLFGYTFIKEHAAKYDQLDALVRTHIEGLGDPLILLSVDKPKFMAKIPNVGQKVEAVRQSAQNLKAFFHSQIVQHRQEVSFETDQESQDYTQEYFKEQRRRAESGDDETFSDESLYQLCYDLWLAGQDTTSNTISRGIAFIVNNPQIQEKIHNELDTVIDSNRVITLKDRPNLPYLCATLNEAQRISNLVSQNTWRHADEDFTVNGVTVKKGTCFIPQISAVLFDENIYKDPKTFNPDRFIDQNGQLKVDENFMPFCIGRRACLGEGLAKMELFLFMANVLNTFKLTSTTGRPVDVRRKTGVIVQTIPFGVQFTTRR</sequence>
<dbReference type="EMBL" id="CAJFCW020000002">
    <property type="protein sequence ID" value="CAG9092728.1"/>
    <property type="molecule type" value="Genomic_DNA"/>
</dbReference>
<dbReference type="Proteomes" id="UP000783686">
    <property type="component" value="Unassembled WGS sequence"/>
</dbReference>
<dbReference type="GO" id="GO:0005506">
    <property type="term" value="F:iron ion binding"/>
    <property type="evidence" value="ECO:0007669"/>
    <property type="project" value="InterPro"/>
</dbReference>
<evidence type="ECO:0000313" key="8">
    <source>
        <dbReference type="EMBL" id="CAD5211132.1"/>
    </source>
</evidence>
<dbReference type="Proteomes" id="UP000614601">
    <property type="component" value="Unassembled WGS sequence"/>
</dbReference>
<proteinExistence type="inferred from homology"/>
<dbReference type="PANTHER" id="PTHR24300">
    <property type="entry name" value="CYTOCHROME P450 508A4-RELATED"/>
    <property type="match status" value="1"/>
</dbReference>
<evidence type="ECO:0000313" key="9">
    <source>
        <dbReference type="Proteomes" id="UP000614601"/>
    </source>
</evidence>
<dbReference type="SUPFAM" id="SSF48264">
    <property type="entry name" value="Cytochrome P450"/>
    <property type="match status" value="1"/>
</dbReference>
<dbReference type="GO" id="GO:0016712">
    <property type="term" value="F:oxidoreductase activity, acting on paired donors, with incorporation or reduction of molecular oxygen, reduced flavin or flavoprotein as one donor, and incorporation of one atom of oxygen"/>
    <property type="evidence" value="ECO:0007669"/>
    <property type="project" value="TreeGrafter"/>
</dbReference>